<feature type="compositionally biased region" description="Polar residues" evidence="5">
    <location>
        <begin position="1"/>
        <end position="25"/>
    </location>
</feature>
<feature type="transmembrane region" description="Helical" evidence="6">
    <location>
        <begin position="405"/>
        <end position="429"/>
    </location>
</feature>
<evidence type="ECO:0000259" key="7">
    <source>
        <dbReference type="PROSITE" id="PS50850"/>
    </source>
</evidence>
<evidence type="ECO:0000256" key="6">
    <source>
        <dbReference type="SAM" id="Phobius"/>
    </source>
</evidence>
<feature type="transmembrane region" description="Helical" evidence="6">
    <location>
        <begin position="299"/>
        <end position="318"/>
    </location>
</feature>
<dbReference type="PANTHER" id="PTHR23502">
    <property type="entry name" value="MAJOR FACILITATOR SUPERFAMILY"/>
    <property type="match status" value="1"/>
</dbReference>
<feature type="transmembrane region" description="Helical" evidence="6">
    <location>
        <begin position="338"/>
        <end position="357"/>
    </location>
</feature>
<protein>
    <submittedName>
        <fullName evidence="8">MFS general substrate transporter</fullName>
    </submittedName>
</protein>
<accession>A0A9P3GSR5</accession>
<keyword evidence="3 6" id="KW-1133">Transmembrane helix</keyword>
<dbReference type="FunFam" id="1.20.1250.20:FF:000011">
    <property type="entry name" value="MFS multidrug transporter, putative"/>
    <property type="match status" value="1"/>
</dbReference>
<evidence type="ECO:0000256" key="5">
    <source>
        <dbReference type="SAM" id="MobiDB-lite"/>
    </source>
</evidence>
<dbReference type="AlphaFoldDB" id="A0A9P3GSR5"/>
<dbReference type="OrthoDB" id="9986881at2759"/>
<dbReference type="Gene3D" id="1.20.1250.20">
    <property type="entry name" value="MFS general substrate transporter like domains"/>
    <property type="match status" value="1"/>
</dbReference>
<comment type="caution">
    <text evidence="8">The sequence shown here is derived from an EMBL/GenBank/DDBJ whole genome shotgun (WGS) entry which is preliminary data.</text>
</comment>
<feature type="transmembrane region" description="Helical" evidence="6">
    <location>
        <begin position="66"/>
        <end position="83"/>
    </location>
</feature>
<evidence type="ECO:0000256" key="3">
    <source>
        <dbReference type="ARBA" id="ARBA00022989"/>
    </source>
</evidence>
<evidence type="ECO:0000313" key="8">
    <source>
        <dbReference type="EMBL" id="GJE99749.1"/>
    </source>
</evidence>
<feature type="transmembrane region" description="Helical" evidence="6">
    <location>
        <begin position="134"/>
        <end position="153"/>
    </location>
</feature>
<evidence type="ECO:0000256" key="1">
    <source>
        <dbReference type="ARBA" id="ARBA00004141"/>
    </source>
</evidence>
<name>A0A9P3GSR5_9APHY</name>
<comment type="subcellular location">
    <subcellularLocation>
        <location evidence="1">Membrane</location>
        <topology evidence="1">Multi-pass membrane protein</topology>
    </subcellularLocation>
</comment>
<keyword evidence="9" id="KW-1185">Reference proteome</keyword>
<dbReference type="InterPro" id="IPR036259">
    <property type="entry name" value="MFS_trans_sf"/>
</dbReference>
<feature type="transmembrane region" description="Helical" evidence="6">
    <location>
        <begin position="103"/>
        <end position="122"/>
    </location>
</feature>
<dbReference type="InterPro" id="IPR011701">
    <property type="entry name" value="MFS"/>
</dbReference>
<feature type="transmembrane region" description="Helical" evidence="6">
    <location>
        <begin position="223"/>
        <end position="243"/>
    </location>
</feature>
<dbReference type="EMBL" id="BPQB01000118">
    <property type="protein sequence ID" value="GJE99749.1"/>
    <property type="molecule type" value="Genomic_DNA"/>
</dbReference>
<feature type="transmembrane region" description="Helical" evidence="6">
    <location>
        <begin position="378"/>
        <end position="399"/>
    </location>
</feature>
<dbReference type="PROSITE" id="PS50850">
    <property type="entry name" value="MFS"/>
    <property type="match status" value="1"/>
</dbReference>
<dbReference type="InterPro" id="IPR020846">
    <property type="entry name" value="MFS_dom"/>
</dbReference>
<evidence type="ECO:0000256" key="4">
    <source>
        <dbReference type="ARBA" id="ARBA00023136"/>
    </source>
</evidence>
<feature type="transmembrane region" description="Helical" evidence="6">
    <location>
        <begin position="473"/>
        <end position="493"/>
    </location>
</feature>
<feature type="transmembrane region" description="Helical" evidence="6">
    <location>
        <begin position="441"/>
        <end position="461"/>
    </location>
</feature>
<gene>
    <name evidence="8" type="ORF">PsYK624_160200</name>
</gene>
<feature type="transmembrane region" description="Helical" evidence="6">
    <location>
        <begin position="192"/>
        <end position="217"/>
    </location>
</feature>
<keyword evidence="4 6" id="KW-0472">Membrane</keyword>
<reference evidence="8 9" key="1">
    <citation type="submission" date="2021-08" db="EMBL/GenBank/DDBJ databases">
        <title>Draft Genome Sequence of Phanerochaete sordida strain YK-624.</title>
        <authorList>
            <person name="Mori T."/>
            <person name="Dohra H."/>
            <person name="Suzuki T."/>
            <person name="Kawagishi H."/>
            <person name="Hirai H."/>
        </authorList>
    </citation>
    <scope>NUCLEOTIDE SEQUENCE [LARGE SCALE GENOMIC DNA]</scope>
    <source>
        <strain evidence="8 9">YK-624</strain>
    </source>
</reference>
<dbReference type="GO" id="GO:0022857">
    <property type="term" value="F:transmembrane transporter activity"/>
    <property type="evidence" value="ECO:0007669"/>
    <property type="project" value="InterPro"/>
</dbReference>
<sequence length="523" mass="57527">MDPSTPTRQQPAESNEPRGSSSSDDATLPVHQVAYHRTKEDASSFEVEFGPNDPQNPFNWSRRRRWYITFVAGLLAVNASFGSSVPSGIVPQMMAQFGFGREVGTLTIALFVAGYCVGPLLWGPLSEQYGRKYPTLLTFVAYTGFSIGCALSPNTASILVFRFLSGTFAASGLVISGALMSDIWDANTRGKAFSLFTVAPFAGPTLAPMVSGFIAVSGTSWRWAYWVVTIFAGTCVPLVFFTIPETYSPVLLARKAKKLRDNSGDDRYWAPLEKESTKIGAEVQRILGTPFALMVKEPMLIALTMYMSFIYGVIYLLFEAYPIVFTTGHHMNAGITGLMFLPILVSSNLAVIGYLLIWNPRYERLARQHAPNPVPPEYRLEQAIWAAPLFAVSFFWFGWTSYPSVSFWAPMLAGGLLGFSIVWLFLALFNYIIDAYLAQSASALAANTVVRSLFGAGFPLFAAQMFEHLSPRWASTLLGCIALVMTPIPLVLFRFGPTLRARSQYARKRPDSIAKTPAGVQVA</sequence>
<organism evidence="8 9">
    <name type="scientific">Phanerochaete sordida</name>
    <dbReference type="NCBI Taxonomy" id="48140"/>
    <lineage>
        <taxon>Eukaryota</taxon>
        <taxon>Fungi</taxon>
        <taxon>Dikarya</taxon>
        <taxon>Basidiomycota</taxon>
        <taxon>Agaricomycotina</taxon>
        <taxon>Agaricomycetes</taxon>
        <taxon>Polyporales</taxon>
        <taxon>Phanerochaetaceae</taxon>
        <taxon>Phanerochaete</taxon>
    </lineage>
</organism>
<dbReference type="CDD" id="cd17323">
    <property type="entry name" value="MFS_Tpo1_MDR_like"/>
    <property type="match status" value="1"/>
</dbReference>
<proteinExistence type="predicted"/>
<evidence type="ECO:0000256" key="2">
    <source>
        <dbReference type="ARBA" id="ARBA00022692"/>
    </source>
</evidence>
<dbReference type="PANTHER" id="PTHR23502:SF173">
    <property type="entry name" value="MFS-MULTIDRUG-RESISTANCE TRANSPORTER-RELATED"/>
    <property type="match status" value="1"/>
</dbReference>
<evidence type="ECO:0000313" key="9">
    <source>
        <dbReference type="Proteomes" id="UP000703269"/>
    </source>
</evidence>
<dbReference type="GO" id="GO:0005886">
    <property type="term" value="C:plasma membrane"/>
    <property type="evidence" value="ECO:0007669"/>
    <property type="project" value="TreeGrafter"/>
</dbReference>
<dbReference type="SUPFAM" id="SSF103473">
    <property type="entry name" value="MFS general substrate transporter"/>
    <property type="match status" value="1"/>
</dbReference>
<feature type="transmembrane region" description="Helical" evidence="6">
    <location>
        <begin position="159"/>
        <end position="180"/>
    </location>
</feature>
<dbReference type="Pfam" id="PF07690">
    <property type="entry name" value="MFS_1"/>
    <property type="match status" value="1"/>
</dbReference>
<feature type="domain" description="Major facilitator superfamily (MFS) profile" evidence="7">
    <location>
        <begin position="68"/>
        <end position="504"/>
    </location>
</feature>
<dbReference type="Proteomes" id="UP000703269">
    <property type="component" value="Unassembled WGS sequence"/>
</dbReference>
<keyword evidence="2 6" id="KW-0812">Transmembrane</keyword>
<feature type="region of interest" description="Disordered" evidence="5">
    <location>
        <begin position="1"/>
        <end position="30"/>
    </location>
</feature>